<dbReference type="RefSeq" id="WP_140193390.1">
    <property type="nucleotide sequence ID" value="NZ_CP065915.1"/>
</dbReference>
<keyword evidence="3" id="KW-1185">Reference proteome</keyword>
<protein>
    <submittedName>
        <fullName evidence="2">Uncharacterized protein</fullName>
    </submittedName>
</protein>
<reference evidence="2 3" key="1">
    <citation type="submission" date="2019-06" db="EMBL/GenBank/DDBJ databases">
        <title>Genome of new Rhodobacteraceae sp. SM1903.</title>
        <authorList>
            <person name="Ren X."/>
        </authorList>
    </citation>
    <scope>NUCLEOTIDE SEQUENCE [LARGE SCALE GENOMIC DNA]</scope>
    <source>
        <strain evidence="2 3">SM1903</strain>
    </source>
</reference>
<accession>A0A5C5GDY8</accession>
<proteinExistence type="predicted"/>
<evidence type="ECO:0000256" key="1">
    <source>
        <dbReference type="SAM" id="SignalP"/>
    </source>
</evidence>
<dbReference type="AlphaFoldDB" id="A0A5C5GDY8"/>
<dbReference type="OrthoDB" id="7311515at2"/>
<feature type="chain" id="PRO_5022843201" evidence="1">
    <location>
        <begin position="23"/>
        <end position="735"/>
    </location>
</feature>
<feature type="signal peptide" evidence="1">
    <location>
        <begin position="1"/>
        <end position="22"/>
    </location>
</feature>
<comment type="caution">
    <text evidence="2">The sequence shown here is derived from an EMBL/GenBank/DDBJ whole genome shotgun (WGS) entry which is preliminary data.</text>
</comment>
<dbReference type="EMBL" id="VFFF01000001">
    <property type="protein sequence ID" value="TNY32710.1"/>
    <property type="molecule type" value="Genomic_DNA"/>
</dbReference>
<organism evidence="2 3">
    <name type="scientific">Pelagovum pacificum</name>
    <dbReference type="NCBI Taxonomy" id="2588711"/>
    <lineage>
        <taxon>Bacteria</taxon>
        <taxon>Pseudomonadati</taxon>
        <taxon>Pseudomonadota</taxon>
        <taxon>Alphaproteobacteria</taxon>
        <taxon>Rhodobacterales</taxon>
        <taxon>Paracoccaceae</taxon>
        <taxon>Pelagovum</taxon>
    </lineage>
</organism>
<evidence type="ECO:0000313" key="2">
    <source>
        <dbReference type="EMBL" id="TNY32710.1"/>
    </source>
</evidence>
<sequence>MRFIAVPALWAAASLLPGPASAWSERDWEASCPVVYTAQAREDGHGWTGGTDCWFNSDAEDAPIPVAIRPGFLEQVERGLKAFSGWYDGEGWDEPSIAADEGLPWPVYLDPSNGGDALADYAAVPREITVYMDLDARRAEIAADRERTVDIGDHDGLGPRELVTPTLKLHTLAHEMVHAMVRERRASSASLYTEDPPLPGWIDEGIPDAIGKQAVMAVGASLGDYDRAEIAGQLWKSDYAEGRFSRHPLTFQDSTLPAYGTEAFWTHVYLDHFEGHSGDLGRLFDYETLLGTDGGTPADTFFRRETDKGLTEVWLDFLARASADPAIHDALPSFFDCKTLTATLDGGADWTHEDAKPTRNLQARCLDITVAAQDINRRFHVEWDEADDPRHVHHIVTAGEALEDEQDWLIPPGAEKRFIVLLSAGEPDRYDAETQASVPVTFRLQRDDACDPQAQNVRMNGDLPFAQQDPLVTYGDTYFSGGPYMLAEGPASMQISGTTTDQGTVCSVLVGATRQPVIWTGTPMLNAIETALSTEYGSARWNDMSEPQRQSLRDARAAEMIAAHGGWPADRVTLILDGMGHISNTSQILRHGGVGGWMPDSDALMSVTIFLDPSDLKPGTYPAQSATGSDWSPYRRIVRGEDAGDELGFRGTIEGIGLESQALSGEVTIEEVEGGFVTGRLELSGPGTYGTWTRTAHWSNDCTAAPPCVKSDTETVDQPTAVTVTATFRAGFMRL</sequence>
<evidence type="ECO:0000313" key="3">
    <source>
        <dbReference type="Proteomes" id="UP000314011"/>
    </source>
</evidence>
<dbReference type="Proteomes" id="UP000314011">
    <property type="component" value="Unassembled WGS sequence"/>
</dbReference>
<name>A0A5C5GDY8_9RHOB</name>
<gene>
    <name evidence="2" type="ORF">FHY64_05380</name>
</gene>
<keyword evidence="1" id="KW-0732">Signal</keyword>